<protein>
    <recommendedName>
        <fullName evidence="3">STAS domain-containing protein</fullName>
    </recommendedName>
</protein>
<comment type="caution">
    <text evidence="1">The sequence shown here is derived from an EMBL/GenBank/DDBJ whole genome shotgun (WGS) entry which is preliminary data.</text>
</comment>
<accession>S9TY05</accession>
<proteinExistence type="predicted"/>
<evidence type="ECO:0000313" key="1">
    <source>
        <dbReference type="EMBL" id="EPY03245.1"/>
    </source>
</evidence>
<gene>
    <name evidence="1" type="ORF">K678_01341</name>
</gene>
<dbReference type="RefSeq" id="WP_021130656.1">
    <property type="nucleotide sequence ID" value="NZ_AQPH01000003.1"/>
</dbReference>
<organism evidence="1 2">
    <name type="scientific">Magnetospirillum fulvum MGU-K5</name>
    <dbReference type="NCBI Taxonomy" id="1316936"/>
    <lineage>
        <taxon>Bacteria</taxon>
        <taxon>Pseudomonadati</taxon>
        <taxon>Pseudomonadota</taxon>
        <taxon>Alphaproteobacteria</taxon>
        <taxon>Rhodospirillales</taxon>
        <taxon>Rhodospirillaceae</taxon>
        <taxon>Magnetospirillum</taxon>
    </lineage>
</organism>
<dbReference type="Proteomes" id="UP000015350">
    <property type="component" value="Unassembled WGS sequence"/>
</dbReference>
<name>S9TY05_MAGFU</name>
<dbReference type="eggNOG" id="ENOG5033BIG">
    <property type="taxonomic scope" value="Bacteria"/>
</dbReference>
<reference evidence="1 2" key="1">
    <citation type="submission" date="2013-04" db="EMBL/GenBank/DDBJ databases">
        <authorList>
            <person name="Kuznetsov B."/>
            <person name="Ivanovsky R."/>
        </authorList>
    </citation>
    <scope>NUCLEOTIDE SEQUENCE [LARGE SCALE GENOMIC DNA]</scope>
    <source>
        <strain evidence="1 2">MGU-K5</strain>
    </source>
</reference>
<sequence>MPIRFEESRAVLDGVCGVEEALPLLEFVQAIPDAAFDLGSCTLIHSAVLQVVAASGRPVAVPPTEPFVVRLIAALGEGQS</sequence>
<evidence type="ECO:0000313" key="2">
    <source>
        <dbReference type="Proteomes" id="UP000015350"/>
    </source>
</evidence>
<dbReference type="STRING" id="1316936.K678_01341"/>
<dbReference type="OrthoDB" id="7585928at2"/>
<dbReference type="EMBL" id="AQPH01000003">
    <property type="protein sequence ID" value="EPY03245.1"/>
    <property type="molecule type" value="Genomic_DNA"/>
</dbReference>
<evidence type="ECO:0008006" key="3">
    <source>
        <dbReference type="Google" id="ProtNLM"/>
    </source>
</evidence>
<dbReference type="AlphaFoldDB" id="S9TY05"/>